<organism evidence="1 2">
    <name type="scientific">Mycolicibacterium boenickei</name>
    <dbReference type="NCBI Taxonomy" id="146017"/>
    <lineage>
        <taxon>Bacteria</taxon>
        <taxon>Bacillati</taxon>
        <taxon>Actinomycetota</taxon>
        <taxon>Actinomycetes</taxon>
        <taxon>Mycobacteriales</taxon>
        <taxon>Mycobacteriaceae</taxon>
        <taxon>Mycolicibacterium</taxon>
    </lineage>
</organism>
<protein>
    <submittedName>
        <fullName evidence="1">Uncharacterized protein</fullName>
    </submittedName>
</protein>
<proteinExistence type="predicted"/>
<dbReference type="Proteomes" id="UP000466683">
    <property type="component" value="Chromosome"/>
</dbReference>
<gene>
    <name evidence="1" type="ORF">MBOE_15730</name>
</gene>
<sequence>MRNGSRLTAAAITRSGIHMMGPTYRPSPGLGSPRSPPWLMPLVETMMERGAATRESCVKMEVL</sequence>
<reference evidence="1 2" key="1">
    <citation type="journal article" date="2019" name="Emerg. Microbes Infect.">
        <title>Comprehensive subspecies identification of 175 nontuberculous mycobacteria species based on 7547 genomic profiles.</title>
        <authorList>
            <person name="Matsumoto Y."/>
            <person name="Kinjo T."/>
            <person name="Motooka D."/>
            <person name="Nabeya D."/>
            <person name="Jung N."/>
            <person name="Uechi K."/>
            <person name="Horii T."/>
            <person name="Iida T."/>
            <person name="Fujita J."/>
            <person name="Nakamura S."/>
        </authorList>
    </citation>
    <scope>NUCLEOTIDE SEQUENCE [LARGE SCALE GENOMIC DNA]</scope>
    <source>
        <strain evidence="1 2">JCM 15653</strain>
    </source>
</reference>
<keyword evidence="2" id="KW-1185">Reference proteome</keyword>
<accession>A0ABN5ZAJ1</accession>
<name>A0ABN5ZAJ1_9MYCO</name>
<evidence type="ECO:0000313" key="2">
    <source>
        <dbReference type="Proteomes" id="UP000466683"/>
    </source>
</evidence>
<evidence type="ECO:0000313" key="1">
    <source>
        <dbReference type="EMBL" id="BBX89924.1"/>
    </source>
</evidence>
<dbReference type="EMBL" id="AP022579">
    <property type="protein sequence ID" value="BBX89924.1"/>
    <property type="molecule type" value="Genomic_DNA"/>
</dbReference>